<keyword evidence="2" id="KW-0732">Signal</keyword>
<feature type="signal peptide" evidence="2">
    <location>
        <begin position="1"/>
        <end position="27"/>
    </location>
</feature>
<comment type="similarity">
    <text evidence="1">Belongs to the protein disulfide isomerase family.</text>
</comment>
<dbReference type="GO" id="GO:0006457">
    <property type="term" value="P:protein folding"/>
    <property type="evidence" value="ECO:0007669"/>
    <property type="project" value="TreeGrafter"/>
</dbReference>
<dbReference type="FunFam" id="3.40.30.10:FF:000077">
    <property type="entry name" value="Protein disulfide-isomerase"/>
    <property type="match status" value="1"/>
</dbReference>
<name>A0AAD1WWW4_PELCU</name>
<dbReference type="FunFam" id="3.40.30.10:FF:000054">
    <property type="entry name" value="Disulfide-isomerase A3"/>
    <property type="match status" value="1"/>
</dbReference>
<feature type="domain" description="Thioredoxin" evidence="3">
    <location>
        <begin position="15"/>
        <end position="137"/>
    </location>
</feature>
<accession>A0AAD1WWW4</accession>
<dbReference type="InterPro" id="IPR036249">
    <property type="entry name" value="Thioredoxin-like_sf"/>
</dbReference>
<dbReference type="PROSITE" id="PS51352">
    <property type="entry name" value="THIOREDOXIN_2"/>
    <property type="match status" value="2"/>
</dbReference>
<dbReference type="InterPro" id="IPR013766">
    <property type="entry name" value="Thioredoxin_domain"/>
</dbReference>
<feature type="domain" description="Thioredoxin" evidence="3">
    <location>
        <begin position="166"/>
        <end position="288"/>
    </location>
</feature>
<dbReference type="GO" id="GO:0042470">
    <property type="term" value="C:melanosome"/>
    <property type="evidence" value="ECO:0007669"/>
    <property type="project" value="UniProtKB-SubCell"/>
</dbReference>
<dbReference type="SUPFAM" id="SSF52833">
    <property type="entry name" value="Thioredoxin-like"/>
    <property type="match status" value="5"/>
</dbReference>
<evidence type="ECO:0000313" key="4">
    <source>
        <dbReference type="EMBL" id="CAH2327221.1"/>
    </source>
</evidence>
<dbReference type="AlphaFoldDB" id="A0AAD1WWW4"/>
<proteinExistence type="inferred from homology"/>
<protein>
    <submittedName>
        <fullName evidence="4">Disulfide-isomerase A3</fullName>
    </submittedName>
</protein>
<dbReference type="Pfam" id="PF00085">
    <property type="entry name" value="Thioredoxin"/>
    <property type="match status" value="3"/>
</dbReference>
<organism evidence="4 5">
    <name type="scientific">Pelobates cultripes</name>
    <name type="common">Western spadefoot toad</name>
    <dbReference type="NCBI Taxonomy" id="61616"/>
    <lineage>
        <taxon>Eukaryota</taxon>
        <taxon>Metazoa</taxon>
        <taxon>Chordata</taxon>
        <taxon>Craniata</taxon>
        <taxon>Vertebrata</taxon>
        <taxon>Euteleostomi</taxon>
        <taxon>Amphibia</taxon>
        <taxon>Batrachia</taxon>
        <taxon>Anura</taxon>
        <taxon>Pelobatoidea</taxon>
        <taxon>Pelobatidae</taxon>
        <taxon>Pelobates</taxon>
    </lineage>
</organism>
<reference evidence="4" key="1">
    <citation type="submission" date="2022-03" db="EMBL/GenBank/DDBJ databases">
        <authorList>
            <person name="Alioto T."/>
            <person name="Alioto T."/>
            <person name="Gomez Garrido J."/>
        </authorList>
    </citation>
    <scope>NUCLEOTIDE SEQUENCE</scope>
</reference>
<dbReference type="CDD" id="cd02961">
    <property type="entry name" value="PDI_a_family"/>
    <property type="match status" value="2"/>
</dbReference>
<dbReference type="GO" id="GO:0034976">
    <property type="term" value="P:response to endoplasmic reticulum stress"/>
    <property type="evidence" value="ECO:0007669"/>
    <property type="project" value="TreeGrafter"/>
</dbReference>
<dbReference type="CDD" id="cd03073">
    <property type="entry name" value="PDI_b'_ERp72_ERp57"/>
    <property type="match status" value="1"/>
</dbReference>
<evidence type="ECO:0000256" key="2">
    <source>
        <dbReference type="SAM" id="SignalP"/>
    </source>
</evidence>
<dbReference type="Gene3D" id="3.40.30.10">
    <property type="entry name" value="Glutaredoxin"/>
    <property type="match status" value="5"/>
</dbReference>
<evidence type="ECO:0000259" key="3">
    <source>
        <dbReference type="PROSITE" id="PS51352"/>
    </source>
</evidence>
<evidence type="ECO:0000256" key="1">
    <source>
        <dbReference type="ARBA" id="ARBA00006347"/>
    </source>
</evidence>
<keyword evidence="5" id="KW-1185">Reference proteome</keyword>
<feature type="chain" id="PRO_5042141232" evidence="2">
    <location>
        <begin position="28"/>
        <end position="602"/>
    </location>
</feature>
<evidence type="ECO:0000313" key="5">
    <source>
        <dbReference type="Proteomes" id="UP001295444"/>
    </source>
</evidence>
<gene>
    <name evidence="4" type="ORF">PECUL_23A003876</name>
</gene>
<dbReference type="GO" id="GO:0003756">
    <property type="term" value="F:protein disulfide isomerase activity"/>
    <property type="evidence" value="ECO:0007669"/>
    <property type="project" value="UniProtKB-EC"/>
</dbReference>
<dbReference type="Proteomes" id="UP001295444">
    <property type="component" value="Chromosome 13"/>
</dbReference>
<dbReference type="GO" id="GO:0005788">
    <property type="term" value="C:endoplasmic reticulum lumen"/>
    <property type="evidence" value="ECO:0007669"/>
    <property type="project" value="UniProtKB-SubCell"/>
</dbReference>
<dbReference type="PANTHER" id="PTHR18929:SF45">
    <property type="entry name" value="PROTEIN DISULFIDE-ISOMERASE"/>
    <property type="match status" value="1"/>
</dbReference>
<sequence length="602" mass="69171">MGLGPWTCLAVALLCTQPSLLPPFSLASVPISRVPLLDDWTFQEHLERQDILAVMFITPRCGECMRLSPEFEEAAIRLEGVFFLAKVDCMISTQICGRYSIHKYPTLMIFRGSEEFGTYHGSYTAASIVRYIRKEADPNSQEIRSLEQLKAFTSNPEAGIVVALLCTQPSLLPPFSLASVPISRVPLLDDWTFQEHLERQDILAVMFITPRCGECMRLSPEFEEAAIRLEGVFFLAKVDCMISTQICGRYSIHKYPTLMIFRGSEEFGTYHGSYTAASIVRYIRKEADPNSQEIRSLEQLKAFTSNPEAGIVGFFADRRNPNLPRFLEAEKSLEIYRFSFTCVADLLRRHEIDQEGVVLFRPSYLHSKFENSTVKFRGSISVTQMKKFIQKNFFGLCPVMTLENHKQLHQKDLMMAFYNVDYKTNPQMTSYWRNRILMVVKKFWIAGKKLNYAIANRQEFSFELSEYGIENRSGETPTIVIRTTKRHKYLMREEFTRDGKALERFLSEYFSGRLKRYFRSQPIPAKNDSAVQIIVADTFNKIVNNQEKDVMINFFAPWCGLCQSLDATYKEVAEKLMHDPHVVIAKMDATANDVPPPYEITG</sequence>
<dbReference type="PANTHER" id="PTHR18929">
    <property type="entry name" value="PROTEIN DISULFIDE ISOMERASE"/>
    <property type="match status" value="1"/>
</dbReference>
<dbReference type="Pfam" id="PF13848">
    <property type="entry name" value="Thioredoxin_6"/>
    <property type="match status" value="1"/>
</dbReference>
<dbReference type="EMBL" id="OW240924">
    <property type="protein sequence ID" value="CAH2327221.1"/>
    <property type="molecule type" value="Genomic_DNA"/>
</dbReference>